<protein>
    <submittedName>
        <fullName evidence="3">Uncharacterized protein</fullName>
    </submittedName>
</protein>
<evidence type="ECO:0000256" key="1">
    <source>
        <dbReference type="SAM" id="MobiDB-lite"/>
    </source>
</evidence>
<dbReference type="Proteomes" id="UP000028504">
    <property type="component" value="Chromosome"/>
</dbReference>
<feature type="transmembrane region" description="Helical" evidence="2">
    <location>
        <begin position="169"/>
        <end position="190"/>
    </location>
</feature>
<keyword evidence="2" id="KW-0472">Membrane</keyword>
<reference evidence="3 4" key="1">
    <citation type="submission" date="2014-07" db="EMBL/GenBank/DDBJ databases">
        <title>Complete genome sequence of Corynebacterium atypicum DSM 44849: identifiction of the mycolic acid biosynthesis genes.</title>
        <authorList>
            <person name="Tippelt A."/>
            <person name="Mollmann S."/>
            <person name="Albersmeier A."/>
            <person name="Jaenicke S."/>
            <person name="Ruckert C."/>
            <person name="Tauch A."/>
        </authorList>
    </citation>
    <scope>NUCLEOTIDE SEQUENCE [LARGE SCALE GENOMIC DNA]</scope>
    <source>
        <strain evidence="3 4">R2070</strain>
    </source>
</reference>
<proteinExistence type="predicted"/>
<feature type="compositionally biased region" description="Low complexity" evidence="1">
    <location>
        <begin position="228"/>
        <end position="239"/>
    </location>
</feature>
<name>A0ABN4DBU1_9CORY</name>
<organism evidence="3 4">
    <name type="scientific">Corynebacterium atypicum</name>
    <dbReference type="NCBI Taxonomy" id="191610"/>
    <lineage>
        <taxon>Bacteria</taxon>
        <taxon>Bacillati</taxon>
        <taxon>Actinomycetota</taxon>
        <taxon>Actinomycetes</taxon>
        <taxon>Mycobacteriales</taxon>
        <taxon>Corynebacteriaceae</taxon>
        <taxon>Corynebacterium</taxon>
    </lineage>
</organism>
<evidence type="ECO:0000256" key="2">
    <source>
        <dbReference type="SAM" id="Phobius"/>
    </source>
</evidence>
<dbReference type="RefSeq" id="WP_038604345.1">
    <property type="nucleotide sequence ID" value="NZ_CP008944.1"/>
</dbReference>
<feature type="compositionally biased region" description="Basic and acidic residues" evidence="1">
    <location>
        <begin position="49"/>
        <end position="65"/>
    </location>
</feature>
<evidence type="ECO:0000313" key="4">
    <source>
        <dbReference type="Proteomes" id="UP000028504"/>
    </source>
</evidence>
<feature type="region of interest" description="Disordered" evidence="1">
    <location>
        <begin position="1"/>
        <end position="153"/>
    </location>
</feature>
<feature type="region of interest" description="Disordered" evidence="1">
    <location>
        <begin position="219"/>
        <end position="261"/>
    </location>
</feature>
<gene>
    <name evidence="3" type="ORF">CATYP_01775</name>
</gene>
<accession>A0ABN4DBU1</accession>
<sequence>MPAEDDRRGGTGRPHGQNQWGRRSEEPRTEQWGSPGIAQPTEFLGRAGNSDRTEYLGRAGGDSRTEYLGNPSPGDDVTRYFDQPPAADATRFDDAPNGAFGANDEGPVRRGQFIPPPDQRGRYPADAAAGYPSDGYETQSSYGEAEPDYDRDRRAGRLRRYQEGRGARSVGKVLGVVLGVVLAGLAIFFVGRMTADDGAEEAPVTTTEHVTSTQRTTVTKEPTERRLPLPSELPSEFPTQLPSFERPDLPELPDAPEISEEDAREWWQGLMSWLGEGEDVQ</sequence>
<keyword evidence="4" id="KW-1185">Reference proteome</keyword>
<evidence type="ECO:0000313" key="3">
    <source>
        <dbReference type="EMBL" id="AIG63616.1"/>
    </source>
</evidence>
<keyword evidence="2" id="KW-1133">Transmembrane helix</keyword>
<keyword evidence="2" id="KW-0812">Transmembrane</keyword>
<dbReference type="EMBL" id="CP008944">
    <property type="protein sequence ID" value="AIG63616.1"/>
    <property type="molecule type" value="Genomic_DNA"/>
</dbReference>